<dbReference type="AlphaFoldDB" id="A0A6M3XJ34"/>
<dbReference type="GO" id="GO:0030246">
    <property type="term" value="F:carbohydrate binding"/>
    <property type="evidence" value="ECO:0007669"/>
    <property type="project" value="UniProtKB-KW"/>
</dbReference>
<dbReference type="InterPro" id="IPR013320">
    <property type="entry name" value="ConA-like_dom_sf"/>
</dbReference>
<dbReference type="Gene3D" id="2.60.120.200">
    <property type="match status" value="1"/>
</dbReference>
<evidence type="ECO:0000313" key="1">
    <source>
        <dbReference type="EMBL" id="QJA58522.1"/>
    </source>
</evidence>
<accession>A0A6M3XJ34</accession>
<evidence type="ECO:0000313" key="3">
    <source>
        <dbReference type="EMBL" id="QJH97930.1"/>
    </source>
</evidence>
<keyword evidence="3" id="KW-0430">Lectin</keyword>
<proteinExistence type="predicted"/>
<name>A0A6M3XJ34_9ZZZZ</name>
<organism evidence="3">
    <name type="scientific">viral metagenome</name>
    <dbReference type="NCBI Taxonomy" id="1070528"/>
    <lineage>
        <taxon>unclassified sequences</taxon>
        <taxon>metagenomes</taxon>
        <taxon>organismal metagenomes</taxon>
    </lineage>
</organism>
<reference evidence="3" key="1">
    <citation type="submission" date="2020-03" db="EMBL/GenBank/DDBJ databases">
        <title>The deep terrestrial virosphere.</title>
        <authorList>
            <person name="Holmfeldt K."/>
            <person name="Nilsson E."/>
            <person name="Simone D."/>
            <person name="Lopez-Fernandez M."/>
            <person name="Wu X."/>
            <person name="de Brujin I."/>
            <person name="Lundin D."/>
            <person name="Andersson A."/>
            <person name="Bertilsson S."/>
            <person name="Dopson M."/>
        </authorList>
    </citation>
    <scope>NUCLEOTIDE SEQUENCE</scope>
    <source>
        <strain evidence="2">MM415A00479</strain>
        <strain evidence="1">MM415B01443</strain>
        <strain evidence="3">TM448B01123</strain>
    </source>
</reference>
<dbReference type="SUPFAM" id="SSF49899">
    <property type="entry name" value="Concanavalin A-like lectins/glucanases"/>
    <property type="match status" value="1"/>
</dbReference>
<sequence>MGYNPQIKSPMWAARTNVARWYDKKGLPQPVGLWPMWESSGNIAFNYGSGALQNSNVFGSGASFKADGVFYDGSSTAQVVLEPEDSFNQSEFTIVVTYHTLGDWETGGSDANNNTIIIARNTNTSSQNGWIIRILPTTGVLYLSLYTTNWVNTIFGGSGFNIGNHTIAASIKQTTGTDSLYGDGKLISSEPGCSWAYTSDSRLKTGHDGNTSYWEEFKGTIKQVVLFSQQLNAKQVALLYEEPYGALNPISVPKYFFVSAAPPSFQAAWARNANTILQPGVF</sequence>
<dbReference type="EMBL" id="MT144707">
    <property type="protein sequence ID" value="QJH97930.1"/>
    <property type="molecule type" value="Genomic_DNA"/>
</dbReference>
<gene>
    <name evidence="2" type="ORF">MM415A00479_0025</name>
    <name evidence="1" type="ORF">MM415B01443_0018</name>
    <name evidence="3" type="ORF">TM448B01123_0016</name>
</gene>
<dbReference type="EMBL" id="MT141327">
    <property type="protein sequence ID" value="QJA58522.1"/>
    <property type="molecule type" value="Genomic_DNA"/>
</dbReference>
<dbReference type="EMBL" id="MT142472">
    <property type="protein sequence ID" value="QJA81866.1"/>
    <property type="molecule type" value="Genomic_DNA"/>
</dbReference>
<evidence type="ECO:0000313" key="2">
    <source>
        <dbReference type="EMBL" id="QJA81866.1"/>
    </source>
</evidence>
<protein>
    <submittedName>
        <fullName evidence="3">Putative lectin/glucanase superfamily protein</fullName>
    </submittedName>
</protein>